<dbReference type="EMBL" id="CAJVAX010000017">
    <property type="protein sequence ID" value="CAG7636998.1"/>
    <property type="molecule type" value="Genomic_DNA"/>
</dbReference>
<dbReference type="InterPro" id="IPR018392">
    <property type="entry name" value="LysM"/>
</dbReference>
<proteinExistence type="inferred from homology"/>
<feature type="domain" description="LysM" evidence="5">
    <location>
        <begin position="172"/>
        <end position="220"/>
    </location>
</feature>
<dbReference type="RefSeq" id="WP_205046628.1">
    <property type="nucleotide sequence ID" value="NZ_CAJVAX010000017.1"/>
</dbReference>
<dbReference type="SUPFAM" id="SSF53955">
    <property type="entry name" value="Lysozyme-like"/>
    <property type="match status" value="1"/>
</dbReference>
<dbReference type="Proteomes" id="UP001153328">
    <property type="component" value="Unassembled WGS sequence"/>
</dbReference>
<dbReference type="PANTHER" id="PTHR34700">
    <property type="entry name" value="POTASSIUM BINDING PROTEIN KBP"/>
    <property type="match status" value="1"/>
</dbReference>
<dbReference type="SMART" id="SM00257">
    <property type="entry name" value="LysM"/>
    <property type="match status" value="1"/>
</dbReference>
<dbReference type="CDD" id="cd13925">
    <property type="entry name" value="RPF"/>
    <property type="match status" value="1"/>
</dbReference>
<feature type="chain" id="PRO_5040787252" evidence="4">
    <location>
        <begin position="37"/>
        <end position="221"/>
    </location>
</feature>
<comment type="similarity">
    <text evidence="1">Belongs to the transglycosylase family. Rpf subfamily.</text>
</comment>
<evidence type="ECO:0000259" key="5">
    <source>
        <dbReference type="PROSITE" id="PS51782"/>
    </source>
</evidence>
<feature type="compositionally biased region" description="Low complexity" evidence="3">
    <location>
        <begin position="131"/>
        <end position="151"/>
    </location>
</feature>
<evidence type="ECO:0000256" key="2">
    <source>
        <dbReference type="ARBA" id="ARBA00022801"/>
    </source>
</evidence>
<feature type="compositionally biased region" description="Basic and acidic residues" evidence="3">
    <location>
        <begin position="160"/>
        <end position="172"/>
    </location>
</feature>
<dbReference type="InterPro" id="IPR036779">
    <property type="entry name" value="LysM_dom_sf"/>
</dbReference>
<dbReference type="Pfam" id="PF01476">
    <property type="entry name" value="LysM"/>
    <property type="match status" value="1"/>
</dbReference>
<dbReference type="CDD" id="cd00118">
    <property type="entry name" value="LysM"/>
    <property type="match status" value="1"/>
</dbReference>
<dbReference type="Gene3D" id="1.10.530.10">
    <property type="match status" value="1"/>
</dbReference>
<protein>
    <submittedName>
        <fullName evidence="6">LysM repeat-containing protein</fullName>
    </submittedName>
</protein>
<accession>A0A9W4H0C3</accession>
<sequence length="221" mass="22548">MGKHRRASKMVRFATFAGVAGTAVAVPLIGATSSSAASVATWDAVAQCESGGNWSINTGNGYYGGLQFSQSSWEAAGGLQYASRADLATKDQQIAVAEKLLAMQGPGAWACASAGGLTAGGPSPDINPGGSSTPAKSTSAKSTPAKSAPAKKAAKPAKHSASDWQRHSGRKGDYTVVSGDTLSGIAKSHHVSGGWHKLFELNKDSVKDADLIYPGQHLHLG</sequence>
<name>A0A9W4H0C3_9ACTN</name>
<gene>
    <name evidence="6" type="ORF">SBRY_30077</name>
</gene>
<dbReference type="Gene3D" id="3.10.350.10">
    <property type="entry name" value="LysM domain"/>
    <property type="match status" value="1"/>
</dbReference>
<reference evidence="6" key="1">
    <citation type="submission" date="2021-06" db="EMBL/GenBank/DDBJ databases">
        <authorList>
            <person name="Arsene-Ploetze F."/>
        </authorList>
    </citation>
    <scope>NUCLEOTIDE SEQUENCE</scope>
    <source>
        <strain evidence="6">SBRY1</strain>
    </source>
</reference>
<dbReference type="GO" id="GO:0016787">
    <property type="term" value="F:hydrolase activity"/>
    <property type="evidence" value="ECO:0007669"/>
    <property type="project" value="UniProtKB-KW"/>
</dbReference>
<evidence type="ECO:0000256" key="1">
    <source>
        <dbReference type="ARBA" id="ARBA00010830"/>
    </source>
</evidence>
<dbReference type="InterPro" id="IPR010618">
    <property type="entry name" value="RPF"/>
</dbReference>
<dbReference type="SUPFAM" id="SSF54106">
    <property type="entry name" value="LysM domain"/>
    <property type="match status" value="1"/>
</dbReference>
<dbReference type="AlphaFoldDB" id="A0A9W4H0C3"/>
<dbReference type="PROSITE" id="PS51782">
    <property type="entry name" value="LYSM"/>
    <property type="match status" value="1"/>
</dbReference>
<organism evidence="6 7">
    <name type="scientific">Actinacidiphila bryophytorum</name>
    <dbReference type="NCBI Taxonomy" id="1436133"/>
    <lineage>
        <taxon>Bacteria</taxon>
        <taxon>Bacillati</taxon>
        <taxon>Actinomycetota</taxon>
        <taxon>Actinomycetes</taxon>
        <taxon>Kitasatosporales</taxon>
        <taxon>Streptomycetaceae</taxon>
        <taxon>Actinacidiphila</taxon>
    </lineage>
</organism>
<evidence type="ECO:0000313" key="6">
    <source>
        <dbReference type="EMBL" id="CAG7636998.1"/>
    </source>
</evidence>
<evidence type="ECO:0000256" key="3">
    <source>
        <dbReference type="SAM" id="MobiDB-lite"/>
    </source>
</evidence>
<evidence type="ECO:0000256" key="4">
    <source>
        <dbReference type="SAM" id="SignalP"/>
    </source>
</evidence>
<keyword evidence="7" id="KW-1185">Reference proteome</keyword>
<comment type="caution">
    <text evidence="6">The sequence shown here is derived from an EMBL/GenBank/DDBJ whole genome shotgun (WGS) entry which is preliminary data.</text>
</comment>
<feature type="signal peptide" evidence="4">
    <location>
        <begin position="1"/>
        <end position="36"/>
    </location>
</feature>
<dbReference type="InterPro" id="IPR023346">
    <property type="entry name" value="Lysozyme-like_dom_sf"/>
</dbReference>
<dbReference type="Pfam" id="PF06737">
    <property type="entry name" value="Transglycosylas"/>
    <property type="match status" value="1"/>
</dbReference>
<keyword evidence="4" id="KW-0732">Signal</keyword>
<keyword evidence="2" id="KW-0378">Hydrolase</keyword>
<dbReference type="InterPro" id="IPR052196">
    <property type="entry name" value="Bact_Kbp"/>
</dbReference>
<evidence type="ECO:0000313" key="7">
    <source>
        <dbReference type="Proteomes" id="UP001153328"/>
    </source>
</evidence>
<feature type="region of interest" description="Disordered" evidence="3">
    <location>
        <begin position="120"/>
        <end position="172"/>
    </location>
</feature>
<dbReference type="PANTHER" id="PTHR34700:SF4">
    <property type="entry name" value="PHAGE-LIKE ELEMENT PBSX PROTEIN XKDP"/>
    <property type="match status" value="1"/>
</dbReference>